<comment type="caution">
    <text evidence="2">The sequence shown here is derived from an EMBL/GenBank/DDBJ whole genome shotgun (WGS) entry which is preliminary data.</text>
</comment>
<feature type="signal peptide" evidence="1">
    <location>
        <begin position="1"/>
        <end position="19"/>
    </location>
</feature>
<keyword evidence="1" id="KW-0732">Signal</keyword>
<accession>A0A9X3F8Q3</accession>
<dbReference type="AlphaFoldDB" id="A0A9X3F8Q3"/>
<dbReference type="InterPro" id="IPR011990">
    <property type="entry name" value="TPR-like_helical_dom_sf"/>
</dbReference>
<sequence length="266" mass="28747">MKKVGLLFVAVFITVFSFAQDAAEKMNQANEALQNKEYVKALELYQEVLAIPDHGQDVEGITSTMNQLKPVIAKDEASDAIDNKEYDKAVEIYKTAMTEFPDDASIASQAGVKFYNAGITSYKAKSYLEAAKCFTIAEMDFKNDKAEKYKNASLKKVAEDLAAEGKTSVEEVEVCAENKALLINSLASAYVMQGNDLYKQGAAILSAANQKVNDGGMTTADDAYAAEVAKAKKEFTAAIEVLEKALALDANNANATKLLEACKSVI</sequence>
<evidence type="ECO:0000313" key="2">
    <source>
        <dbReference type="EMBL" id="MCY1722629.1"/>
    </source>
</evidence>
<reference evidence="2" key="1">
    <citation type="submission" date="2022-11" db="EMBL/GenBank/DDBJ databases">
        <title>Marilongibacter aestuarii gen. nov., sp. nov., isolated from tidal flat sediment.</title>
        <authorList>
            <person name="Jiayan W."/>
        </authorList>
    </citation>
    <scope>NUCLEOTIDE SEQUENCE</scope>
    <source>
        <strain evidence="2">Z1-6</strain>
    </source>
</reference>
<organism evidence="2 3">
    <name type="scientific">Draconibacterium aestuarii</name>
    <dbReference type="NCBI Taxonomy" id="2998507"/>
    <lineage>
        <taxon>Bacteria</taxon>
        <taxon>Pseudomonadati</taxon>
        <taxon>Bacteroidota</taxon>
        <taxon>Bacteroidia</taxon>
        <taxon>Marinilabiliales</taxon>
        <taxon>Prolixibacteraceae</taxon>
        <taxon>Draconibacterium</taxon>
    </lineage>
</organism>
<keyword evidence="3" id="KW-1185">Reference proteome</keyword>
<dbReference type="SUPFAM" id="SSF48452">
    <property type="entry name" value="TPR-like"/>
    <property type="match status" value="1"/>
</dbReference>
<dbReference type="Proteomes" id="UP001145087">
    <property type="component" value="Unassembled WGS sequence"/>
</dbReference>
<evidence type="ECO:0000256" key="1">
    <source>
        <dbReference type="SAM" id="SignalP"/>
    </source>
</evidence>
<evidence type="ECO:0000313" key="3">
    <source>
        <dbReference type="Proteomes" id="UP001145087"/>
    </source>
</evidence>
<gene>
    <name evidence="2" type="ORF">OU798_19925</name>
</gene>
<feature type="chain" id="PRO_5040868584" description="Tetratricopeptide repeat protein" evidence="1">
    <location>
        <begin position="20"/>
        <end position="266"/>
    </location>
</feature>
<dbReference type="Gene3D" id="1.25.40.10">
    <property type="entry name" value="Tetratricopeptide repeat domain"/>
    <property type="match status" value="1"/>
</dbReference>
<protein>
    <recommendedName>
        <fullName evidence="4">Tetratricopeptide repeat protein</fullName>
    </recommendedName>
</protein>
<dbReference type="RefSeq" id="WP_343334953.1">
    <property type="nucleotide sequence ID" value="NZ_JAPOHD010000061.1"/>
</dbReference>
<dbReference type="EMBL" id="JAPOHD010000061">
    <property type="protein sequence ID" value="MCY1722629.1"/>
    <property type="molecule type" value="Genomic_DNA"/>
</dbReference>
<name>A0A9X3F8Q3_9BACT</name>
<proteinExistence type="predicted"/>
<evidence type="ECO:0008006" key="4">
    <source>
        <dbReference type="Google" id="ProtNLM"/>
    </source>
</evidence>